<organism evidence="2 3">
    <name type="scientific">Streptomyces justiciae</name>
    <dbReference type="NCBI Taxonomy" id="2780140"/>
    <lineage>
        <taxon>Bacteria</taxon>
        <taxon>Bacillati</taxon>
        <taxon>Actinomycetota</taxon>
        <taxon>Actinomycetes</taxon>
        <taxon>Kitasatosporales</taxon>
        <taxon>Streptomycetaceae</taxon>
        <taxon>Streptomyces</taxon>
    </lineage>
</organism>
<feature type="region of interest" description="Disordered" evidence="1">
    <location>
        <begin position="1"/>
        <end position="50"/>
    </location>
</feature>
<evidence type="ECO:0000313" key="2">
    <source>
        <dbReference type="EMBL" id="MDT7840956.1"/>
    </source>
</evidence>
<gene>
    <name evidence="2" type="ORF">RQC66_09435</name>
</gene>
<dbReference type="Proteomes" id="UP001257948">
    <property type="component" value="Unassembled WGS sequence"/>
</dbReference>
<proteinExistence type="predicted"/>
<name>A0ABU3LQ55_9ACTN</name>
<sequence length="139" mass="15348">MTQPPYGPPPPSYGPPPGAFGPPPPQYPPQYAPQHPPHYAPPPAAPAGPEFLAVDRHNSVVIDMTGVAFEIRDAEAEFSWPEIHTVHYKATPNGKALVVAVVLHNGQFYECQVEAKPKERLREWFAGLQAILGYYKPMR</sequence>
<reference evidence="3" key="1">
    <citation type="submission" date="2023-07" db="EMBL/GenBank/DDBJ databases">
        <title>Draft genome sequence of the endophytic actinobacterium Streptomyces justiciae WPN32, a potential antibiotic producer.</title>
        <authorList>
            <person name="Yasawong M."/>
            <person name="Pana W."/>
            <person name="Ganta P."/>
            <person name="Santapan N."/>
            <person name="Songngamsuk T."/>
            <person name="Phatcharaharikarn M."/>
            <person name="Kerdtoob S."/>
            <person name="Nantapong N."/>
        </authorList>
    </citation>
    <scope>NUCLEOTIDE SEQUENCE [LARGE SCALE GENOMIC DNA]</scope>
    <source>
        <strain evidence="3">WPN32</strain>
    </source>
</reference>
<evidence type="ECO:0008006" key="4">
    <source>
        <dbReference type="Google" id="ProtNLM"/>
    </source>
</evidence>
<evidence type="ECO:0000256" key="1">
    <source>
        <dbReference type="SAM" id="MobiDB-lite"/>
    </source>
</evidence>
<keyword evidence="3" id="KW-1185">Reference proteome</keyword>
<accession>A0ABU3LQ55</accession>
<protein>
    <recommendedName>
        <fullName evidence="4">Serine/threonine protein kinase</fullName>
    </recommendedName>
</protein>
<comment type="caution">
    <text evidence="2">The sequence shown here is derived from an EMBL/GenBank/DDBJ whole genome shotgun (WGS) entry which is preliminary data.</text>
</comment>
<feature type="compositionally biased region" description="Pro residues" evidence="1">
    <location>
        <begin position="1"/>
        <end position="46"/>
    </location>
</feature>
<evidence type="ECO:0000313" key="3">
    <source>
        <dbReference type="Proteomes" id="UP001257948"/>
    </source>
</evidence>
<dbReference type="RefSeq" id="WP_314199744.1">
    <property type="nucleotide sequence ID" value="NZ_JAVTLL010000005.1"/>
</dbReference>
<dbReference type="EMBL" id="JAVTLL010000005">
    <property type="protein sequence ID" value="MDT7840956.1"/>
    <property type="molecule type" value="Genomic_DNA"/>
</dbReference>